<evidence type="ECO:0000313" key="5">
    <source>
        <dbReference type="EMBL" id="OLP94898.1"/>
    </source>
</evidence>
<dbReference type="InterPro" id="IPR027038">
    <property type="entry name" value="RanGap"/>
</dbReference>
<dbReference type="PANTHER" id="PTHR24113">
    <property type="entry name" value="RAN GTPASE-ACTIVATING PROTEIN 1"/>
    <property type="match status" value="1"/>
</dbReference>
<comment type="caution">
    <text evidence="5">The sequence shown here is derived from an EMBL/GenBank/DDBJ whole genome shotgun (WGS) entry which is preliminary data.</text>
</comment>
<dbReference type="PANTHER" id="PTHR24113:SF12">
    <property type="entry name" value="RAN GTPASE-ACTIVATING PROTEIN 1"/>
    <property type="match status" value="1"/>
</dbReference>
<name>A0A1Q9DIB4_SYMMI</name>
<dbReference type="Gene3D" id="3.80.10.10">
    <property type="entry name" value="Ribonuclease Inhibitor"/>
    <property type="match status" value="1"/>
</dbReference>
<accession>A0A1Q9DIB4</accession>
<dbReference type="EMBL" id="LSRX01000523">
    <property type="protein sequence ID" value="OLP94898.1"/>
    <property type="molecule type" value="Genomic_DNA"/>
</dbReference>
<dbReference type="GO" id="GO:0031267">
    <property type="term" value="F:small GTPase binding"/>
    <property type="evidence" value="ECO:0007669"/>
    <property type="project" value="TreeGrafter"/>
</dbReference>
<gene>
    <name evidence="5" type="primary">NLRP13</name>
    <name evidence="5" type="ORF">AK812_SmicGene23005</name>
</gene>
<dbReference type="GO" id="GO:0005829">
    <property type="term" value="C:cytosol"/>
    <property type="evidence" value="ECO:0007669"/>
    <property type="project" value="TreeGrafter"/>
</dbReference>
<dbReference type="OrthoDB" id="436708at2759"/>
<dbReference type="InterPro" id="IPR001611">
    <property type="entry name" value="Leu-rich_rpt"/>
</dbReference>
<keyword evidence="3" id="KW-0677">Repeat</keyword>
<keyword evidence="1" id="KW-0343">GTPase activation</keyword>
<dbReference type="GO" id="GO:0005634">
    <property type="term" value="C:nucleus"/>
    <property type="evidence" value="ECO:0007669"/>
    <property type="project" value="TreeGrafter"/>
</dbReference>
<protein>
    <submittedName>
        <fullName evidence="5">NACHT, LRR and PYD domains-containing protein 13</fullName>
    </submittedName>
</protein>
<dbReference type="OMA" id="RNERYEG"/>
<dbReference type="Pfam" id="PF13516">
    <property type="entry name" value="LRR_6"/>
    <property type="match status" value="2"/>
</dbReference>
<reference evidence="5 6" key="1">
    <citation type="submission" date="2016-02" db="EMBL/GenBank/DDBJ databases">
        <title>Genome analysis of coral dinoflagellate symbionts highlights evolutionary adaptations to a symbiotic lifestyle.</title>
        <authorList>
            <person name="Aranda M."/>
            <person name="Li Y."/>
            <person name="Liew Y.J."/>
            <person name="Baumgarten S."/>
            <person name="Simakov O."/>
            <person name="Wilson M."/>
            <person name="Piel J."/>
            <person name="Ashoor H."/>
            <person name="Bougouffa S."/>
            <person name="Bajic V.B."/>
            <person name="Ryu T."/>
            <person name="Ravasi T."/>
            <person name="Bayer T."/>
            <person name="Micklem G."/>
            <person name="Kim H."/>
            <person name="Bhak J."/>
            <person name="Lajeunesse T.C."/>
            <person name="Voolstra C.R."/>
        </authorList>
    </citation>
    <scope>NUCLEOTIDE SEQUENCE [LARGE SCALE GENOMIC DNA]</scope>
    <source>
        <strain evidence="5 6">CCMP2467</strain>
    </source>
</reference>
<evidence type="ECO:0000313" key="6">
    <source>
        <dbReference type="Proteomes" id="UP000186817"/>
    </source>
</evidence>
<dbReference type="InterPro" id="IPR032675">
    <property type="entry name" value="LRR_dom_sf"/>
</dbReference>
<evidence type="ECO:0000256" key="2">
    <source>
        <dbReference type="ARBA" id="ARBA00022614"/>
    </source>
</evidence>
<keyword evidence="2" id="KW-0433">Leucine-rich repeat</keyword>
<evidence type="ECO:0000256" key="1">
    <source>
        <dbReference type="ARBA" id="ARBA00022468"/>
    </source>
</evidence>
<dbReference type="GO" id="GO:0048471">
    <property type="term" value="C:perinuclear region of cytoplasm"/>
    <property type="evidence" value="ECO:0007669"/>
    <property type="project" value="TreeGrafter"/>
</dbReference>
<feature type="region of interest" description="Disordered" evidence="4">
    <location>
        <begin position="1178"/>
        <end position="1197"/>
    </location>
</feature>
<proteinExistence type="predicted"/>
<feature type="region of interest" description="Disordered" evidence="4">
    <location>
        <begin position="85"/>
        <end position="104"/>
    </location>
</feature>
<organism evidence="5 6">
    <name type="scientific">Symbiodinium microadriaticum</name>
    <name type="common">Dinoflagellate</name>
    <name type="synonym">Zooxanthella microadriatica</name>
    <dbReference type="NCBI Taxonomy" id="2951"/>
    <lineage>
        <taxon>Eukaryota</taxon>
        <taxon>Sar</taxon>
        <taxon>Alveolata</taxon>
        <taxon>Dinophyceae</taxon>
        <taxon>Suessiales</taxon>
        <taxon>Symbiodiniaceae</taxon>
        <taxon>Symbiodinium</taxon>
    </lineage>
</organism>
<evidence type="ECO:0000256" key="4">
    <source>
        <dbReference type="SAM" id="MobiDB-lite"/>
    </source>
</evidence>
<dbReference type="GO" id="GO:0005096">
    <property type="term" value="F:GTPase activator activity"/>
    <property type="evidence" value="ECO:0007669"/>
    <property type="project" value="UniProtKB-KW"/>
</dbReference>
<dbReference type="SUPFAM" id="SSF52047">
    <property type="entry name" value="RNI-like"/>
    <property type="match status" value="1"/>
</dbReference>
<feature type="compositionally biased region" description="Polar residues" evidence="4">
    <location>
        <begin position="85"/>
        <end position="96"/>
    </location>
</feature>
<evidence type="ECO:0000256" key="3">
    <source>
        <dbReference type="ARBA" id="ARBA00022737"/>
    </source>
</evidence>
<dbReference type="Proteomes" id="UP000186817">
    <property type="component" value="Unassembled WGS sequence"/>
</dbReference>
<sequence length="1332" mass="148790">MSLLLAPRVRDMEAELEELAQSKSHRRQQVKRFFENYRPPQTSREVPVGQVTEDITKNSAALLETQCKFWHVADVAAGKSKTNLEPLSAQDSSKGQTPAKALHPKPDTWIVRGARERKPQRWTLAERFRQEVSDSASNQWDVRRTSSLIKPALPSALKNSKSSKVLKHVQLSGLGEKSVSAPSLHSRYGGCGKDPQSASAGSDAFSRNPVMAMTFKESWKAEAKDKQKKGSESAMTRYMTTCERGGILPSPLDFITGLSPRLNAVNWALADCDLIPVAAMFRTVPQVLEVDLSGNTLLTDKSVVPLLQKMMRNPACKTLSSLRLRQCIRLGHPSVELLVSLIASPQGLSTLKVLDMSGIHLPVKSQFELCKALGDHSNLENLMLADTGLGSNPAIKRCLDVLFGCSTLTALDLSWNSFGDEVFTSIGTNVAHPHVQLRSFSMSSCSSASDAEGASVMLESLSKARSLTYLDVSMNRLDLNAALVLADALSAHPCLKELDVSRNPFGAPGAHFLIRLFAVSKLEKLQCLEAFDMGDAFRQHFFQFCNPEGEYDLNMGLPHSRAVLRILLKLCKILGLSTKQAFTDLTLSEGCTPLTEAVDEHGTFEVPIAGRITFVFSTTKATGPDVYEESMESIAESLLLRNEQCKIRLRLDKAVLLIPVFDALQDKLPFIDALAKNFVVEYSHIEMLCKLGKTMMIPTIIQRLLHACASGSVGRQLCLRLASTQAQYRQILRRAMLSMTFTPSNPSMHYTLFLEEPCDFHVAERVRILDRWEASAAIRRGFFDTSQRGNQSQVRNERYEGRRPLFRSIMDWELPLSGKLEFDFAGGPRTAAGTVEMAGPIFEEFFQHLLAAKCRPSQQFEALRAVSPYIYLASSQLRRLLGVIYDAEVRMHAFHVFYFRLTDIWNVKVCRARFSSDECLLLMKKLGPVKFFPYIQPEQAVAACTHRGRLYYTEASHPQKFFTCHCPLLRMKCICVSCLLVLLGPAGTRASTTAAGTSKALPVDGVRSSWCLVAGSYALETRSGIHRRLHLVALEALTEFWQLPSVATWYLPVTAAQDGGSVPLNKFAKEELHEDVPQQSDNDEASHFVIMSEDHMPLSELFFVGKQMVKEEWQDEEALHLCTRERLIGGWEVCTLADMPRESRSWADQYFHPKRAETGDIRFCRQCWTEQPSLDDLKGHVSAERSSSAKGGSRPDQCTVRQWSQHMVLEALVPVRAVEQANKIFPMLGGRSNLGKEVRQQVEDIKLEISAAVAEANEAGCKFALSTDSWKSKAVKHRHFICILLDWVSTCWERFSTCVHVSEIRAPRTAEKYQEHIRAALEEMGLVLDDIT</sequence>
<dbReference type="GO" id="GO:0006913">
    <property type="term" value="P:nucleocytoplasmic transport"/>
    <property type="evidence" value="ECO:0007669"/>
    <property type="project" value="TreeGrafter"/>
</dbReference>
<keyword evidence="6" id="KW-1185">Reference proteome</keyword>